<evidence type="ECO:0000256" key="3">
    <source>
        <dbReference type="ARBA" id="ARBA00022833"/>
    </source>
</evidence>
<feature type="compositionally biased region" description="Basic and acidic residues" evidence="4">
    <location>
        <begin position="180"/>
        <end position="191"/>
    </location>
</feature>
<dbReference type="SUPFAM" id="SSF57850">
    <property type="entry name" value="RING/U-box"/>
    <property type="match status" value="1"/>
</dbReference>
<dbReference type="GO" id="GO:0033768">
    <property type="term" value="C:SUMO-targeted ubiquitin ligase complex"/>
    <property type="evidence" value="ECO:0007669"/>
    <property type="project" value="TreeGrafter"/>
</dbReference>
<name>A0A060TDW6_BLAAD</name>
<dbReference type="InterPro" id="IPR038886">
    <property type="entry name" value="E3_SLX5/Rfp1"/>
</dbReference>
<keyword evidence="2" id="KW-0863">Zinc-finger</keyword>
<evidence type="ECO:0000256" key="1">
    <source>
        <dbReference type="ARBA" id="ARBA00022723"/>
    </source>
</evidence>
<gene>
    <name evidence="5" type="ORF">GNLVRS02_ARAD1D10758g</name>
</gene>
<dbReference type="PANTHER" id="PTHR28042:SF1">
    <property type="entry name" value="E3 UBIQUITIN-PROTEIN LIGASE COMPLEX SLX5-SLX8 SUBUNIT SLX5"/>
    <property type="match status" value="1"/>
</dbReference>
<protein>
    <submittedName>
        <fullName evidence="5">ARAD1D10758p</fullName>
    </submittedName>
</protein>
<dbReference type="EMBL" id="HG937694">
    <property type="protein sequence ID" value="CDP37406.1"/>
    <property type="molecule type" value="Genomic_DNA"/>
</dbReference>
<keyword evidence="1" id="KW-0479">Metal-binding</keyword>
<dbReference type="AlphaFoldDB" id="A0A060TDW6"/>
<dbReference type="InterPro" id="IPR017907">
    <property type="entry name" value="Znf_RING_CS"/>
</dbReference>
<dbReference type="GO" id="GO:0008270">
    <property type="term" value="F:zinc ion binding"/>
    <property type="evidence" value="ECO:0007669"/>
    <property type="project" value="UniProtKB-KW"/>
</dbReference>
<proteinExistence type="predicted"/>
<reference evidence="5" key="2">
    <citation type="submission" date="2014-06" db="EMBL/GenBank/DDBJ databases">
        <title>The complete genome of Blastobotrys (Arxula) adeninivorans LS3 - a yeast of biotechnological interest.</title>
        <authorList>
            <person name="Kunze G."/>
            <person name="Gaillardin C."/>
            <person name="Czernicka M."/>
            <person name="Durrens P."/>
            <person name="Martin T."/>
            <person name="Boer E."/>
            <person name="Gabaldon T."/>
            <person name="Cruz J."/>
            <person name="Talla E."/>
            <person name="Marck C."/>
            <person name="Goffeau A."/>
            <person name="Barbe V."/>
            <person name="Baret P."/>
            <person name="Baronian K."/>
            <person name="Beier S."/>
            <person name="Bleykasten C."/>
            <person name="Bode R."/>
            <person name="Casaregola S."/>
            <person name="Despons L."/>
            <person name="Fairhead C."/>
            <person name="Giersberg M."/>
            <person name="Gierski P."/>
            <person name="Hahnel U."/>
            <person name="Hartmann A."/>
            <person name="Jankowska D."/>
            <person name="Jubin C."/>
            <person name="Jung P."/>
            <person name="Lafontaine I."/>
            <person name="Leh-Louis V."/>
            <person name="Lemaire M."/>
            <person name="Marcet-Houben M."/>
            <person name="Mascher M."/>
            <person name="Morel G."/>
            <person name="Richard G.-F."/>
            <person name="Riechen J."/>
            <person name="Sacerdot C."/>
            <person name="Sarkar A."/>
            <person name="Savel G."/>
            <person name="Schacherer J."/>
            <person name="Sherman D."/>
            <person name="Straub M.-L."/>
            <person name="Stein N."/>
            <person name="Thierry A."/>
            <person name="Trautwein-Schult A."/>
            <person name="Westhof E."/>
            <person name="Worch S."/>
            <person name="Dujon B."/>
            <person name="Souciet J.-L."/>
            <person name="Wincker P."/>
            <person name="Scholz U."/>
            <person name="Neuveglise N."/>
        </authorList>
    </citation>
    <scope>NUCLEOTIDE SEQUENCE</scope>
    <source>
        <strain evidence="5">LS3</strain>
    </source>
</reference>
<feature type="compositionally biased region" description="Basic residues" evidence="4">
    <location>
        <begin position="76"/>
        <end position="87"/>
    </location>
</feature>
<reference evidence="5" key="1">
    <citation type="submission" date="2014-02" db="EMBL/GenBank/DDBJ databases">
        <authorList>
            <person name="Genoscope - CEA"/>
        </authorList>
    </citation>
    <scope>NUCLEOTIDE SEQUENCE</scope>
    <source>
        <strain evidence="5">LS3</strain>
    </source>
</reference>
<dbReference type="GO" id="GO:0004842">
    <property type="term" value="F:ubiquitin-protein transferase activity"/>
    <property type="evidence" value="ECO:0007669"/>
    <property type="project" value="TreeGrafter"/>
</dbReference>
<feature type="region of interest" description="Disordered" evidence="4">
    <location>
        <begin position="179"/>
        <end position="203"/>
    </location>
</feature>
<dbReference type="PANTHER" id="PTHR28042">
    <property type="entry name" value="E3 UBIQUITIN-PROTEIN LIGASE COMPLEX SLX5-SLX8 SUBUNIT SLX5"/>
    <property type="match status" value="1"/>
</dbReference>
<evidence type="ECO:0000313" key="5">
    <source>
        <dbReference type="EMBL" id="CDP37406.1"/>
    </source>
</evidence>
<sequence>MSVVDLTEDDDIIEMRVNSSDPPDDDIIVTGQTTRPSPDPVVVHASVVTGSHGLHLPGRPSPPPPTLPPPQTNPIHRSRSQPPSRRHMLSRLRRHPYRQTGFQVRNRERTPPLDEAEDLLHLINVEEARRHRGLNARSYYTPFSVIPGLPSSLFVNPRDQERQDLLRAIMLSTQQYHPPETIKVEDIKDKPPSPSPARDGYTRSIKPDLKLMCCKCDTELGEGYDEQQAEQKSETDLLLSKRIFFSRCGHVYCGVCVKNYTSRPHKKGERRPKCVVEGCEGFLTGRSKFTEIYY</sequence>
<organism evidence="5">
    <name type="scientific">Blastobotrys adeninivorans</name>
    <name type="common">Yeast</name>
    <name type="synonym">Arxula adeninivorans</name>
    <dbReference type="NCBI Taxonomy" id="409370"/>
    <lineage>
        <taxon>Eukaryota</taxon>
        <taxon>Fungi</taxon>
        <taxon>Dikarya</taxon>
        <taxon>Ascomycota</taxon>
        <taxon>Saccharomycotina</taxon>
        <taxon>Dipodascomycetes</taxon>
        <taxon>Dipodascales</taxon>
        <taxon>Trichomonascaceae</taxon>
        <taxon>Blastobotrys</taxon>
    </lineage>
</organism>
<feature type="region of interest" description="Disordered" evidence="4">
    <location>
        <begin position="16"/>
        <end position="87"/>
    </location>
</feature>
<keyword evidence="3" id="KW-0862">Zinc</keyword>
<evidence type="ECO:0000256" key="4">
    <source>
        <dbReference type="SAM" id="MobiDB-lite"/>
    </source>
</evidence>
<accession>A0A060TDW6</accession>
<dbReference type="PROSITE" id="PS00518">
    <property type="entry name" value="ZF_RING_1"/>
    <property type="match status" value="1"/>
</dbReference>
<evidence type="ECO:0000256" key="2">
    <source>
        <dbReference type="ARBA" id="ARBA00022771"/>
    </source>
</evidence>
<feature type="compositionally biased region" description="Pro residues" evidence="4">
    <location>
        <begin position="59"/>
        <end position="72"/>
    </location>
</feature>